<proteinExistence type="inferred from homology"/>
<dbReference type="CDD" id="cd05930">
    <property type="entry name" value="A_NRPS"/>
    <property type="match status" value="1"/>
</dbReference>
<name>A0A7W9WFJ0_9ACTN</name>
<dbReference type="GO" id="GO:0031177">
    <property type="term" value="F:phosphopantetheine binding"/>
    <property type="evidence" value="ECO:0007669"/>
    <property type="project" value="InterPro"/>
</dbReference>
<dbReference type="Gene3D" id="2.30.38.10">
    <property type="entry name" value="Luciferase, Domain 3"/>
    <property type="match status" value="1"/>
</dbReference>
<dbReference type="Gene3D" id="1.10.1200.10">
    <property type="entry name" value="ACP-like"/>
    <property type="match status" value="1"/>
</dbReference>
<dbReference type="SUPFAM" id="SSF47336">
    <property type="entry name" value="ACP-like"/>
    <property type="match status" value="2"/>
</dbReference>
<accession>A0A7W9WFJ0</accession>
<dbReference type="InterPro" id="IPR010071">
    <property type="entry name" value="AA_adenyl_dom"/>
</dbReference>
<evidence type="ECO:0000256" key="4">
    <source>
        <dbReference type="ARBA" id="ARBA00022553"/>
    </source>
</evidence>
<keyword evidence="4" id="KW-0597">Phosphoprotein</keyword>
<evidence type="ECO:0000259" key="6">
    <source>
        <dbReference type="PROSITE" id="PS50075"/>
    </source>
</evidence>
<dbReference type="InterPro" id="IPR006162">
    <property type="entry name" value="Ppantetheine_attach_site"/>
</dbReference>
<evidence type="ECO:0000256" key="2">
    <source>
        <dbReference type="ARBA" id="ARBA00006432"/>
    </source>
</evidence>
<dbReference type="FunFam" id="3.30.300.30:FF:000010">
    <property type="entry name" value="Enterobactin synthetase component F"/>
    <property type="match status" value="2"/>
</dbReference>
<reference evidence="7 8" key="1">
    <citation type="submission" date="2020-08" db="EMBL/GenBank/DDBJ databases">
        <title>Genomic Encyclopedia of Type Strains, Phase IV (KMG-IV): sequencing the most valuable type-strain genomes for metagenomic binning, comparative biology and taxonomic classification.</title>
        <authorList>
            <person name="Goeker M."/>
        </authorList>
    </citation>
    <scope>NUCLEOTIDE SEQUENCE [LARGE SCALE GENOMIC DNA]</scope>
    <source>
        <strain evidence="7 8">DSM 43350</strain>
    </source>
</reference>
<dbReference type="InterPro" id="IPR036736">
    <property type="entry name" value="ACP-like_sf"/>
</dbReference>
<dbReference type="NCBIfam" id="TIGR01733">
    <property type="entry name" value="AA-adenyl-dom"/>
    <property type="match status" value="1"/>
</dbReference>
<dbReference type="InterPro" id="IPR045851">
    <property type="entry name" value="AMP-bd_C_sf"/>
</dbReference>
<gene>
    <name evidence="7" type="ORF">HNR57_001008</name>
</gene>
<dbReference type="GO" id="GO:0005737">
    <property type="term" value="C:cytoplasm"/>
    <property type="evidence" value="ECO:0007669"/>
    <property type="project" value="TreeGrafter"/>
</dbReference>
<dbReference type="FunFam" id="2.30.38.10:FF:000001">
    <property type="entry name" value="Non-ribosomal peptide synthetase PvdI"/>
    <property type="match status" value="1"/>
</dbReference>
<dbReference type="PROSITE" id="PS50075">
    <property type="entry name" value="CARRIER"/>
    <property type="match status" value="2"/>
</dbReference>
<dbReference type="Pfam" id="PF13193">
    <property type="entry name" value="AMP-binding_C"/>
    <property type="match status" value="2"/>
</dbReference>
<dbReference type="InterPro" id="IPR020845">
    <property type="entry name" value="AMP-binding_CS"/>
</dbReference>
<evidence type="ECO:0000256" key="5">
    <source>
        <dbReference type="SAM" id="MobiDB-lite"/>
    </source>
</evidence>
<feature type="domain" description="Carrier" evidence="6">
    <location>
        <begin position="105"/>
        <end position="179"/>
    </location>
</feature>
<dbReference type="InterPro" id="IPR001242">
    <property type="entry name" value="Condensation_dom"/>
</dbReference>
<comment type="similarity">
    <text evidence="2">Belongs to the ATP-dependent AMP-binding enzyme family.</text>
</comment>
<evidence type="ECO:0000313" key="7">
    <source>
        <dbReference type="EMBL" id="MBB6075124.1"/>
    </source>
</evidence>
<dbReference type="InterPro" id="IPR023213">
    <property type="entry name" value="CAT-like_dom_sf"/>
</dbReference>
<evidence type="ECO:0000313" key="8">
    <source>
        <dbReference type="Proteomes" id="UP000591537"/>
    </source>
</evidence>
<organism evidence="7 8">
    <name type="scientific">Streptomyces paradoxus</name>
    <dbReference type="NCBI Taxonomy" id="66375"/>
    <lineage>
        <taxon>Bacteria</taxon>
        <taxon>Bacillati</taxon>
        <taxon>Actinomycetota</taxon>
        <taxon>Actinomycetes</taxon>
        <taxon>Kitasatosporales</taxon>
        <taxon>Streptomycetaceae</taxon>
        <taxon>Streptomyces</taxon>
    </lineage>
</organism>
<dbReference type="InterPro" id="IPR020806">
    <property type="entry name" value="PKS_PP-bd"/>
</dbReference>
<dbReference type="Pfam" id="PF00550">
    <property type="entry name" value="PP-binding"/>
    <property type="match status" value="2"/>
</dbReference>
<dbReference type="CDD" id="cd19544">
    <property type="entry name" value="E-C_NRPS"/>
    <property type="match status" value="1"/>
</dbReference>
<dbReference type="FunFam" id="1.10.1200.10:FF:000016">
    <property type="entry name" value="Non-ribosomal peptide synthase"/>
    <property type="match status" value="1"/>
</dbReference>
<dbReference type="FunFam" id="3.40.50.980:FF:000001">
    <property type="entry name" value="Non-ribosomal peptide synthetase"/>
    <property type="match status" value="1"/>
</dbReference>
<dbReference type="PANTHER" id="PTHR45527:SF1">
    <property type="entry name" value="FATTY ACID SYNTHASE"/>
    <property type="match status" value="1"/>
</dbReference>
<feature type="region of interest" description="Disordered" evidence="5">
    <location>
        <begin position="1270"/>
        <end position="1290"/>
    </location>
</feature>
<comment type="cofactor">
    <cofactor evidence="1">
        <name>pantetheine 4'-phosphate</name>
        <dbReference type="ChEBI" id="CHEBI:47942"/>
    </cofactor>
</comment>
<dbReference type="Pfam" id="PF00501">
    <property type="entry name" value="AMP-binding"/>
    <property type="match status" value="1"/>
</dbReference>
<evidence type="ECO:0000256" key="1">
    <source>
        <dbReference type="ARBA" id="ARBA00001957"/>
    </source>
</evidence>
<dbReference type="Proteomes" id="UP000591537">
    <property type="component" value="Unassembled WGS sequence"/>
</dbReference>
<dbReference type="PANTHER" id="PTHR45527">
    <property type="entry name" value="NONRIBOSOMAL PEPTIDE SYNTHETASE"/>
    <property type="match status" value="1"/>
</dbReference>
<dbReference type="EMBL" id="JACHGV010000001">
    <property type="protein sequence ID" value="MBB6075124.1"/>
    <property type="molecule type" value="Genomic_DNA"/>
</dbReference>
<dbReference type="Gene3D" id="3.40.50.980">
    <property type="match status" value="2"/>
</dbReference>
<feature type="domain" description="Carrier" evidence="6">
    <location>
        <begin position="1200"/>
        <end position="1275"/>
    </location>
</feature>
<dbReference type="InterPro" id="IPR025110">
    <property type="entry name" value="AMP-bd_C"/>
</dbReference>
<dbReference type="GO" id="GO:0003824">
    <property type="term" value="F:catalytic activity"/>
    <property type="evidence" value="ECO:0007669"/>
    <property type="project" value="InterPro"/>
</dbReference>
<dbReference type="FunFam" id="1.10.1200.10:FF:000005">
    <property type="entry name" value="Nonribosomal peptide synthetase 1"/>
    <property type="match status" value="1"/>
</dbReference>
<dbReference type="Gene3D" id="3.40.50.1820">
    <property type="entry name" value="alpha/beta hydrolase"/>
    <property type="match status" value="1"/>
</dbReference>
<dbReference type="PROSITE" id="PS00012">
    <property type="entry name" value="PHOSPHOPANTETHEINE"/>
    <property type="match status" value="2"/>
</dbReference>
<dbReference type="Gene3D" id="3.30.559.10">
    <property type="entry name" value="Chloramphenicol acetyltransferase-like domain"/>
    <property type="match status" value="1"/>
</dbReference>
<dbReference type="Pfam" id="PF00668">
    <property type="entry name" value="Condensation"/>
    <property type="match status" value="1"/>
</dbReference>
<protein>
    <submittedName>
        <fullName evidence="7">Amino acid adenylation domain-containing protein</fullName>
    </submittedName>
</protein>
<dbReference type="InterPro" id="IPR000873">
    <property type="entry name" value="AMP-dep_synth/lig_dom"/>
</dbReference>
<dbReference type="SUPFAM" id="SSF56801">
    <property type="entry name" value="Acetyl-CoA synthetase-like"/>
    <property type="match status" value="2"/>
</dbReference>
<dbReference type="InterPro" id="IPR009081">
    <property type="entry name" value="PP-bd_ACP"/>
</dbReference>
<dbReference type="GO" id="GO:0008610">
    <property type="term" value="P:lipid biosynthetic process"/>
    <property type="evidence" value="ECO:0007669"/>
    <property type="project" value="UniProtKB-ARBA"/>
</dbReference>
<dbReference type="GO" id="GO:0072330">
    <property type="term" value="P:monocarboxylic acid biosynthetic process"/>
    <property type="evidence" value="ECO:0007669"/>
    <property type="project" value="UniProtKB-ARBA"/>
</dbReference>
<evidence type="ECO:0000256" key="3">
    <source>
        <dbReference type="ARBA" id="ARBA00022450"/>
    </source>
</evidence>
<dbReference type="SMART" id="SM00823">
    <property type="entry name" value="PKS_PP"/>
    <property type="match status" value="2"/>
</dbReference>
<dbReference type="GO" id="GO:0043041">
    <property type="term" value="P:amino acid activation for nonribosomal peptide biosynthetic process"/>
    <property type="evidence" value="ECO:0007669"/>
    <property type="project" value="TreeGrafter"/>
</dbReference>
<keyword evidence="3" id="KW-0596">Phosphopantetheine</keyword>
<dbReference type="GO" id="GO:0044550">
    <property type="term" value="P:secondary metabolite biosynthetic process"/>
    <property type="evidence" value="ECO:0007669"/>
    <property type="project" value="UniProtKB-ARBA"/>
</dbReference>
<dbReference type="SUPFAM" id="SSF52777">
    <property type="entry name" value="CoA-dependent acyltransferases"/>
    <property type="match status" value="2"/>
</dbReference>
<dbReference type="Gene3D" id="3.30.559.30">
    <property type="entry name" value="Nonribosomal peptide synthetase, condensation domain"/>
    <property type="match status" value="1"/>
</dbReference>
<comment type="caution">
    <text evidence="7">The sequence shown here is derived from an EMBL/GenBank/DDBJ whole genome shotgun (WGS) entry which is preliminary data.</text>
</comment>
<dbReference type="GO" id="GO:0017000">
    <property type="term" value="P:antibiotic biosynthetic process"/>
    <property type="evidence" value="ECO:0007669"/>
    <property type="project" value="UniProtKB-ARBA"/>
</dbReference>
<sequence>MRGFRIEPGEVQAVVAGHPQVAQAAVVAREDVPGDKRLVAYVVAAEGVDAGELVQGVRQFVMGQLPEYMVPSAVVVLETLPLSVNGKLDRKALPAPEYATGSGRGPSTVREEILCAAFAEVLGVDSVGVDDSFFALGGHSLLAIRLVEILRTHGVTISTRALFEAPTVAGLAAAAGAEQVEVPPNAIPQGAQAITPDMLPLVDLTVEEIDRIVATVEGGAANVADIYPLAPLQEGLLFHHLLADGGEDAYVMPTVLEFDSRERLDAFTDALQQVVDRHDILRTGIVWEGLSEPVQVVRRNARLPVEEVELDPRGAEPAEDLVVLAGSRMDLSRAPLIGLHVAAVAGGDRWLALFRAHHMVQDHTAVVVLLEEVQAVLAGRAAELPEPLPFRTFVAQARAGRESGKHEAFFADLLGDVTEPTAPFGQVDARGDGAGVVRAGVTFPDELSGRLREVARRIGASPATVMHLAWARVLAAVSGRDDVVFGTVLFGRMNAGAGSDRVAGPFMNMLPVRARLGDGTGVLEAVQGMRGQLAALLEHEHAPLAVAQRASGVSADVPLFTSMFNYRHEGGRAATRIAAAQEGQQQGLDGVRTVLVVDRTNYPLSVAVDDDGARLRVVVDAVAPIDPLTVGTLVRTTAETLAAALEEALDGGPDAPLSGIRVLDDAQRHQVVTAWNDTAAAMPTASVTELFEEQTARTPDAVAIVADGAEVSYAELDARANRLAHHLVGQGVGPESLVGLCLPRGVDMVVAILAAWKAGAGYLPIDPEYPAERVAFMLADSGVAVLLSEEEVLDELPAGRVRALAVDDPLVAAAVGACPDTPPGVCGGPDGLAYVIYTSGSTGRPKGVAVTHGGLTNYVVWASKAYGMQDGGGAPLHSSLAFDLTVTSVLVPLVSGSTVVVSQDGGAEGLASLIGTGGGFGLMKLVPAHLPLLTELAPDDRLPGAARKVIVGGEVLTGAVVRSWLERAPRSVVVNEYGPTETVVGCTVFEVMEGQDVGESVPIGRPNANTRVYVLDGTLQPVVPGVEGELYIAGAQVARGYVRRPGLTSERFVACPFGGAAGERMYRTGDLVRWTADGQLEYLGRVDEQVKVRGFRIEPGEVEAAFLTHPSVGRAAVVAREDTPGDVRLVAYVAPAEGEQSGDGELSGILRKFVAQRLPEHMVPAAVVPLERLPLTPNGKLDRKALPAPEYAGAAGTGREPSTPQERALCEAFAHVLGVDEVGMDDDFFELGGHSLLAVRLVSLVRARLSVEVPLRVLLDNPTVAGLAQQLGKQKSARPALRPMRNQGDS</sequence>
<dbReference type="Gene3D" id="3.30.300.30">
    <property type="match status" value="2"/>
</dbReference>
<dbReference type="PROSITE" id="PS00455">
    <property type="entry name" value="AMP_BINDING"/>
    <property type="match status" value="1"/>
</dbReference>
<dbReference type="FunFam" id="3.40.50.12780:FF:000012">
    <property type="entry name" value="Non-ribosomal peptide synthetase"/>
    <property type="match status" value="1"/>
</dbReference>
<keyword evidence="8" id="KW-1185">Reference proteome</keyword>
<dbReference type="InterPro" id="IPR029058">
    <property type="entry name" value="AB_hydrolase_fold"/>
</dbReference>